<keyword evidence="5" id="KW-0777">Teichoic acid biosynthesis</keyword>
<comment type="subcellular location">
    <subcellularLocation>
        <location evidence="1">Cell membrane</location>
        <topology evidence="1">Peripheral membrane protein</topology>
    </subcellularLocation>
</comment>
<dbReference type="EC" id="2.7.8.12" evidence="7"/>
<dbReference type="Gene3D" id="3.40.50.11820">
    <property type="match status" value="1"/>
</dbReference>
<dbReference type="PANTHER" id="PTHR37316">
    <property type="entry name" value="TEICHOIC ACID GLYCEROL-PHOSPHATE PRIMASE"/>
    <property type="match status" value="1"/>
</dbReference>
<protein>
    <submittedName>
        <fullName evidence="7">CDP-glycerol:poly(Glycerophosphate) glycerophosphotransferase</fullName>
        <ecNumber evidence="7">2.7.8.12</ecNumber>
    </submittedName>
</protein>
<dbReference type="PANTHER" id="PTHR37316:SF3">
    <property type="entry name" value="TEICHOIC ACID GLYCEROL-PHOSPHATE TRANSFERASE"/>
    <property type="match status" value="1"/>
</dbReference>
<keyword evidence="4 7" id="KW-0808">Transferase</keyword>
<dbReference type="Proteomes" id="UP000195918">
    <property type="component" value="Unassembled WGS sequence"/>
</dbReference>
<dbReference type="GO" id="GO:0005886">
    <property type="term" value="C:plasma membrane"/>
    <property type="evidence" value="ECO:0007669"/>
    <property type="project" value="UniProtKB-SubCell"/>
</dbReference>
<dbReference type="InterPro" id="IPR051612">
    <property type="entry name" value="Teichoic_Acid_Biosynth"/>
</dbReference>
<evidence type="ECO:0000256" key="1">
    <source>
        <dbReference type="ARBA" id="ARBA00004202"/>
    </source>
</evidence>
<sequence length="390" mass="45751">MKAIIESVVAILFKSIGVFHSQRTIYFESFHGTQYSDNPKAIYESMAKEYPDYNLVWGVNKGSEKPFRDEKVSYVYRFSFKWFLTMPRAKAWVINTRTPMWLVKNKKTMYVQTWHGTPLKKIGRDISQVNIPGYTKETYDHSFSEESKRWDYLISPSNYATKIFKQAFDYSGKVIEHGYPRNDLLVRTIKNNSISNQVKAKNQLPLDKKLILYAPTWREKEKRVNGKYEFTTDFPFDKIEEILGEETLLLVRMHYLVAQNFDFSAFNGKIINVSENYDMSELLAISDLLITDYSSCMFDFSITGKPIIFFIPDQAEYEQEMRGFYFKMEETMPGPLVSSEAELLDVLNKYKKEQTLKTINYKLFQETFTSLEKGQASSEVVNVIFKNREE</sequence>
<evidence type="ECO:0000313" key="7">
    <source>
        <dbReference type="EMBL" id="SLM85255.1"/>
    </source>
</evidence>
<evidence type="ECO:0000313" key="8">
    <source>
        <dbReference type="Proteomes" id="UP000195918"/>
    </source>
</evidence>
<evidence type="ECO:0000256" key="4">
    <source>
        <dbReference type="ARBA" id="ARBA00022679"/>
    </source>
</evidence>
<evidence type="ECO:0000256" key="3">
    <source>
        <dbReference type="ARBA" id="ARBA00022475"/>
    </source>
</evidence>
<dbReference type="EMBL" id="FWFD01000008">
    <property type="protein sequence ID" value="SLM85255.1"/>
    <property type="molecule type" value="Genomic_DNA"/>
</dbReference>
<dbReference type="GO" id="GO:0019350">
    <property type="term" value="P:teichoic acid biosynthetic process"/>
    <property type="evidence" value="ECO:0007669"/>
    <property type="project" value="UniProtKB-KW"/>
</dbReference>
<evidence type="ECO:0000256" key="6">
    <source>
        <dbReference type="ARBA" id="ARBA00023136"/>
    </source>
</evidence>
<gene>
    <name evidence="7" type="ORF">FM121_04105</name>
</gene>
<dbReference type="GO" id="GO:0047355">
    <property type="term" value="F:CDP-glycerol glycerophosphotransferase activity"/>
    <property type="evidence" value="ECO:0007669"/>
    <property type="project" value="UniProtKB-EC"/>
</dbReference>
<evidence type="ECO:0000256" key="5">
    <source>
        <dbReference type="ARBA" id="ARBA00022944"/>
    </source>
</evidence>
<accession>A0A1X6WLV8</accession>
<reference evidence="8" key="1">
    <citation type="submission" date="2017-02" db="EMBL/GenBank/DDBJ databases">
        <authorList>
            <person name="Dridi B."/>
        </authorList>
    </citation>
    <scope>NUCLEOTIDE SEQUENCE [LARGE SCALE GENOMIC DNA]</scope>
    <source>
        <strain evidence="8">bH819</strain>
    </source>
</reference>
<organism evidence="7 8">
    <name type="scientific">Vagococcus fluvialis bH819</name>
    <dbReference type="NCBI Taxonomy" id="1255619"/>
    <lineage>
        <taxon>Bacteria</taxon>
        <taxon>Bacillati</taxon>
        <taxon>Bacillota</taxon>
        <taxon>Bacilli</taxon>
        <taxon>Lactobacillales</taxon>
        <taxon>Enterococcaceae</taxon>
        <taxon>Vagococcus</taxon>
    </lineage>
</organism>
<dbReference type="InterPro" id="IPR043149">
    <property type="entry name" value="TagF_N"/>
</dbReference>
<dbReference type="InterPro" id="IPR007554">
    <property type="entry name" value="Glycerophosphate_synth"/>
</dbReference>
<evidence type="ECO:0000256" key="2">
    <source>
        <dbReference type="ARBA" id="ARBA00010488"/>
    </source>
</evidence>
<dbReference type="Gene3D" id="3.40.50.12580">
    <property type="match status" value="1"/>
</dbReference>
<dbReference type="OrthoDB" id="9811865at2"/>
<dbReference type="Pfam" id="PF04464">
    <property type="entry name" value="Glyphos_transf"/>
    <property type="match status" value="1"/>
</dbReference>
<name>A0A1X6WLV8_9ENTE</name>
<comment type="similarity">
    <text evidence="2">Belongs to the CDP-glycerol glycerophosphotransferase family.</text>
</comment>
<keyword evidence="8" id="KW-1185">Reference proteome</keyword>
<dbReference type="AlphaFoldDB" id="A0A1X6WLV8"/>
<proteinExistence type="inferred from homology"/>
<dbReference type="RefSeq" id="WP_086950897.1">
    <property type="nucleotide sequence ID" value="NZ_FWFD01000008.1"/>
</dbReference>
<dbReference type="SUPFAM" id="SSF53756">
    <property type="entry name" value="UDP-Glycosyltransferase/glycogen phosphorylase"/>
    <property type="match status" value="1"/>
</dbReference>
<keyword evidence="6" id="KW-0472">Membrane</keyword>
<dbReference type="InterPro" id="IPR043148">
    <property type="entry name" value="TagF_C"/>
</dbReference>
<keyword evidence="3" id="KW-1003">Cell membrane</keyword>